<comment type="caution">
    <text evidence="4">The sequence shown here is derived from an EMBL/GenBank/DDBJ whole genome shotgun (WGS) entry which is preliminary data.</text>
</comment>
<reference evidence="5" key="1">
    <citation type="journal article" date="2019" name="Int. J. Syst. Evol. Microbiol.">
        <title>The Global Catalogue of Microorganisms (GCM) 10K type strain sequencing project: providing services to taxonomists for standard genome sequencing and annotation.</title>
        <authorList>
            <consortium name="The Broad Institute Genomics Platform"/>
            <consortium name="The Broad Institute Genome Sequencing Center for Infectious Disease"/>
            <person name="Wu L."/>
            <person name="Ma J."/>
        </authorList>
    </citation>
    <scope>NUCLEOTIDE SEQUENCE [LARGE SCALE GENOMIC DNA]</scope>
    <source>
        <strain evidence="5">CCM 7043</strain>
    </source>
</reference>
<feature type="domain" description="Terminal beta-(1-&gt;2)-arabinofuranosyltransferase C-terminal" evidence="3">
    <location>
        <begin position="449"/>
        <end position="566"/>
    </location>
</feature>
<feature type="transmembrane region" description="Helical" evidence="2">
    <location>
        <begin position="101"/>
        <end position="119"/>
    </location>
</feature>
<feature type="region of interest" description="Disordered" evidence="1">
    <location>
        <begin position="1"/>
        <end position="20"/>
    </location>
</feature>
<evidence type="ECO:0000256" key="1">
    <source>
        <dbReference type="SAM" id="MobiDB-lite"/>
    </source>
</evidence>
<keyword evidence="2" id="KW-0812">Transmembrane</keyword>
<dbReference type="InterPro" id="IPR058983">
    <property type="entry name" value="AftB_C"/>
</dbReference>
<evidence type="ECO:0000256" key="2">
    <source>
        <dbReference type="SAM" id="Phobius"/>
    </source>
</evidence>
<proteinExistence type="predicted"/>
<protein>
    <recommendedName>
        <fullName evidence="3">Terminal beta-(1-&gt;2)-arabinofuranosyltransferase C-terminal domain-containing protein</fullName>
    </recommendedName>
</protein>
<sequence length="590" mass="63288">MSAVLQAGPAAAEPRPTPIPSSRSPWTIALFGLTLLVFATLIWHRRWMSDDGLIVLRTVRQLVAGEGPVFNVGERVEANTSTLWTALLAIPGLLPWLSLNWAAVVLGLLLSVAGVGFGLDASRRLFAGRRLMIPFGALVVVSLPPFWDFGTSGLETGLIVGWLGFTWWLLVGRLVAARTGNAGRAWPLALVLGLAPLVRPDLALFGLLVAVALVALEIRRGWRRLVGLGAVAVAVPLVYEVFRAGFYGLLVPSTALAKEASVARWQQGVYYLLDLIEPYRLWIPLLVLLVGVVAVLYGRRGAAPRPSGWMRLATVLVLAVPVLGAALLALYVTRVGGDFMHGRMLLPALFCLVLPVMAVPFTRWTVLPAVGMAVWALACVLGMRPAYDTLGPNWIANERLYYVVLVGKPNPVTSEDFLGHPVAPEGVAALRDAPAPSLAVAGPGDDGLRWWLFPKPADHARDTIVWLNLGVTGELAPLSTTVLDGVGLTNPLAAHATGVPDGRIGHDKDLPPEWFLADSGVTGDTGFVDPGGVAAARAALACPRTQELLDSVRAPLTAQRFWDNLTGAWERTSYRYPRDPRAAAECRTAE</sequence>
<keyword evidence="5" id="KW-1185">Reference proteome</keyword>
<feature type="transmembrane region" description="Helical" evidence="2">
    <location>
        <begin position="279"/>
        <end position="297"/>
    </location>
</feature>
<accession>A0ABW4EV83</accession>
<feature type="transmembrane region" description="Helical" evidence="2">
    <location>
        <begin position="344"/>
        <end position="361"/>
    </location>
</feature>
<organism evidence="4 5">
    <name type="scientific">Pseudonocardia yunnanensis</name>
    <dbReference type="NCBI Taxonomy" id="58107"/>
    <lineage>
        <taxon>Bacteria</taxon>
        <taxon>Bacillati</taxon>
        <taxon>Actinomycetota</taxon>
        <taxon>Actinomycetes</taxon>
        <taxon>Pseudonocardiales</taxon>
        <taxon>Pseudonocardiaceae</taxon>
        <taxon>Pseudonocardia</taxon>
    </lineage>
</organism>
<feature type="transmembrane region" description="Helical" evidence="2">
    <location>
        <begin position="222"/>
        <end position="242"/>
    </location>
</feature>
<keyword evidence="2" id="KW-1133">Transmembrane helix</keyword>
<evidence type="ECO:0000313" key="5">
    <source>
        <dbReference type="Proteomes" id="UP001597114"/>
    </source>
</evidence>
<dbReference type="Pfam" id="PF26371">
    <property type="entry name" value="AftB_C"/>
    <property type="match status" value="1"/>
</dbReference>
<feature type="transmembrane region" description="Helical" evidence="2">
    <location>
        <begin position="309"/>
        <end position="332"/>
    </location>
</feature>
<dbReference type="Proteomes" id="UP001597114">
    <property type="component" value="Unassembled WGS sequence"/>
</dbReference>
<gene>
    <name evidence="4" type="ORF">ACFSJD_12710</name>
</gene>
<dbReference type="RefSeq" id="WP_344720587.1">
    <property type="nucleotide sequence ID" value="NZ_BAAAUS010000006.1"/>
</dbReference>
<feature type="transmembrane region" description="Helical" evidence="2">
    <location>
        <begin position="131"/>
        <end position="147"/>
    </location>
</feature>
<feature type="transmembrane region" description="Helical" evidence="2">
    <location>
        <begin position="159"/>
        <end position="176"/>
    </location>
</feature>
<feature type="transmembrane region" description="Helical" evidence="2">
    <location>
        <begin position="25"/>
        <end position="43"/>
    </location>
</feature>
<dbReference type="EMBL" id="JBHUCO010000012">
    <property type="protein sequence ID" value="MFD1518357.1"/>
    <property type="molecule type" value="Genomic_DNA"/>
</dbReference>
<keyword evidence="2" id="KW-0472">Membrane</keyword>
<name>A0ABW4EV83_9PSEU</name>
<evidence type="ECO:0000259" key="3">
    <source>
        <dbReference type="Pfam" id="PF26371"/>
    </source>
</evidence>
<evidence type="ECO:0000313" key="4">
    <source>
        <dbReference type="EMBL" id="MFD1518357.1"/>
    </source>
</evidence>